<dbReference type="EMBL" id="AWUE01023148">
    <property type="protein sequence ID" value="OMO54819.1"/>
    <property type="molecule type" value="Genomic_DNA"/>
</dbReference>
<comment type="similarity">
    <text evidence="1">Belongs to the aldehyde dehydrogenase family.</text>
</comment>
<dbReference type="OrthoDB" id="4327540at2759"/>
<dbReference type="GO" id="GO:0006574">
    <property type="term" value="P:L-valine catabolic process"/>
    <property type="evidence" value="ECO:0007669"/>
    <property type="project" value="TreeGrafter"/>
</dbReference>
<evidence type="ECO:0000256" key="2">
    <source>
        <dbReference type="SAM" id="MobiDB-lite"/>
    </source>
</evidence>
<dbReference type="GO" id="GO:0006210">
    <property type="term" value="P:thymine catabolic process"/>
    <property type="evidence" value="ECO:0007669"/>
    <property type="project" value="TreeGrafter"/>
</dbReference>
<proteinExistence type="inferred from homology"/>
<dbReference type="PANTHER" id="PTHR43866">
    <property type="entry name" value="MALONATE-SEMIALDEHYDE DEHYDROGENASE"/>
    <property type="match status" value="1"/>
</dbReference>
<protein>
    <submittedName>
        <fullName evidence="3">Methylmalonate-semialdehyde dehydrogenase</fullName>
    </submittedName>
</protein>
<dbReference type="InterPro" id="IPR010061">
    <property type="entry name" value="MeMal-semiAld_DH"/>
</dbReference>
<evidence type="ECO:0000256" key="1">
    <source>
        <dbReference type="ARBA" id="ARBA00009986"/>
    </source>
</evidence>
<gene>
    <name evidence="3" type="ORF">COLO4_36338</name>
</gene>
<keyword evidence="4" id="KW-1185">Reference proteome</keyword>
<dbReference type="PANTHER" id="PTHR43866:SF3">
    <property type="entry name" value="METHYLMALONATE-SEMIALDEHYDE DEHYDROGENASE [ACYLATING], MITOCHONDRIAL"/>
    <property type="match status" value="1"/>
</dbReference>
<dbReference type="AlphaFoldDB" id="A0A1R3G9P7"/>
<dbReference type="GO" id="GO:0005739">
    <property type="term" value="C:mitochondrion"/>
    <property type="evidence" value="ECO:0007669"/>
    <property type="project" value="TreeGrafter"/>
</dbReference>
<dbReference type="Proteomes" id="UP000187203">
    <property type="component" value="Unassembled WGS sequence"/>
</dbReference>
<name>A0A1R3G9P7_9ROSI</name>
<dbReference type="GO" id="GO:0004491">
    <property type="term" value="F:methylmalonate-semialdehyde dehydrogenase (acylating, NAD) activity"/>
    <property type="evidence" value="ECO:0007669"/>
    <property type="project" value="InterPro"/>
</dbReference>
<comment type="caution">
    <text evidence="3">The sequence shown here is derived from an EMBL/GenBank/DDBJ whole genome shotgun (WGS) entry which is preliminary data.</text>
</comment>
<dbReference type="STRING" id="93759.A0A1R3G9P7"/>
<reference evidence="4" key="1">
    <citation type="submission" date="2013-09" db="EMBL/GenBank/DDBJ databases">
        <title>Corchorus olitorius genome sequencing.</title>
        <authorList>
            <person name="Alam M."/>
            <person name="Haque M.S."/>
            <person name="Islam M.S."/>
            <person name="Emdad E.M."/>
            <person name="Islam M.M."/>
            <person name="Ahmed B."/>
            <person name="Halim A."/>
            <person name="Hossen Q.M.M."/>
            <person name="Hossain M.Z."/>
            <person name="Ahmed R."/>
            <person name="Khan M.M."/>
            <person name="Islam R."/>
            <person name="Rashid M.M."/>
            <person name="Khan S.A."/>
            <person name="Rahman M.S."/>
            <person name="Alam M."/>
            <person name="Yahiya A.S."/>
            <person name="Khan M.S."/>
            <person name="Azam M.S."/>
            <person name="Haque T."/>
            <person name="Lashkar M.Z.H."/>
            <person name="Akhand A.I."/>
            <person name="Morshed G."/>
            <person name="Roy S."/>
            <person name="Uddin K.S."/>
            <person name="Rabeya T."/>
            <person name="Hossain A.S."/>
            <person name="Chowdhury A."/>
            <person name="Snigdha A.R."/>
            <person name="Mortoza M.S."/>
            <person name="Matin S.A."/>
            <person name="Hoque S.M.E."/>
            <person name="Islam M.K."/>
            <person name="Roy D.K."/>
            <person name="Haider R."/>
            <person name="Moosa M.M."/>
            <person name="Elias S.M."/>
            <person name="Hasan A.M."/>
            <person name="Jahan S."/>
            <person name="Shafiuddin M."/>
            <person name="Mahmood N."/>
            <person name="Shommy N.S."/>
        </authorList>
    </citation>
    <scope>NUCLEOTIDE SEQUENCE [LARGE SCALE GENOMIC DNA]</scope>
    <source>
        <strain evidence="4">cv. O-4</strain>
    </source>
</reference>
<evidence type="ECO:0000313" key="3">
    <source>
        <dbReference type="EMBL" id="OMO54819.1"/>
    </source>
</evidence>
<organism evidence="3 4">
    <name type="scientific">Corchorus olitorius</name>
    <dbReference type="NCBI Taxonomy" id="93759"/>
    <lineage>
        <taxon>Eukaryota</taxon>
        <taxon>Viridiplantae</taxon>
        <taxon>Streptophyta</taxon>
        <taxon>Embryophyta</taxon>
        <taxon>Tracheophyta</taxon>
        <taxon>Spermatophyta</taxon>
        <taxon>Magnoliopsida</taxon>
        <taxon>eudicotyledons</taxon>
        <taxon>Gunneridae</taxon>
        <taxon>Pentapetalae</taxon>
        <taxon>rosids</taxon>
        <taxon>malvids</taxon>
        <taxon>Malvales</taxon>
        <taxon>Malvaceae</taxon>
        <taxon>Grewioideae</taxon>
        <taxon>Apeibeae</taxon>
        <taxon>Corchorus</taxon>
    </lineage>
</organism>
<sequence length="143" mass="16431">MEFQDQGVHSQERKMLPPPGGTLHTRDELLKHVHDFALTQGYMVCIRDSAKDRYVTIAFKNGEHNHEPSKDISEHPSCRRFTDEEVLMIRDLTVAGKRPRQILKFLRQRNPNLVSDSRNVYNVKAKIRGESLSEFNSSAISLA</sequence>
<evidence type="ECO:0000313" key="4">
    <source>
        <dbReference type="Proteomes" id="UP000187203"/>
    </source>
</evidence>
<feature type="region of interest" description="Disordered" evidence="2">
    <location>
        <begin position="1"/>
        <end position="24"/>
    </location>
</feature>
<accession>A0A1R3G9P7</accession>